<dbReference type="AlphaFoldDB" id="R7T4F2"/>
<evidence type="ECO:0000313" key="2">
    <source>
        <dbReference type="EMBL" id="ELT87892.1"/>
    </source>
</evidence>
<keyword evidence="4" id="KW-1185">Reference proteome</keyword>
<gene>
    <name evidence="2" type="ORF">CAPTEDRAFT_196324</name>
</gene>
<dbReference type="EMBL" id="KB312101">
    <property type="protein sequence ID" value="ELT87892.1"/>
    <property type="molecule type" value="Genomic_DNA"/>
</dbReference>
<reference evidence="4" key="1">
    <citation type="submission" date="2012-12" db="EMBL/GenBank/DDBJ databases">
        <authorList>
            <person name="Hellsten U."/>
            <person name="Grimwood J."/>
            <person name="Chapman J.A."/>
            <person name="Shapiro H."/>
            <person name="Aerts A."/>
            <person name="Otillar R.P."/>
            <person name="Terry A.Y."/>
            <person name="Boore J.L."/>
            <person name="Simakov O."/>
            <person name="Marletaz F."/>
            <person name="Cho S.-J."/>
            <person name="Edsinger-Gonzales E."/>
            <person name="Havlak P."/>
            <person name="Kuo D.-H."/>
            <person name="Larsson T."/>
            <person name="Lv J."/>
            <person name="Arendt D."/>
            <person name="Savage R."/>
            <person name="Osoegawa K."/>
            <person name="de Jong P."/>
            <person name="Lindberg D.R."/>
            <person name="Seaver E.C."/>
            <person name="Weisblat D.A."/>
            <person name="Putnam N.H."/>
            <person name="Grigoriev I.V."/>
            <person name="Rokhsar D.S."/>
        </authorList>
    </citation>
    <scope>NUCLEOTIDE SEQUENCE</scope>
    <source>
        <strain evidence="4">I ESC-2004</strain>
    </source>
</reference>
<protein>
    <recommendedName>
        <fullName evidence="5">Endonuclease/exonuclease/phosphatase domain-containing protein</fullName>
    </recommendedName>
</protein>
<dbReference type="EMBL" id="AMQN01003556">
    <property type="status" value="NOT_ANNOTATED_CDS"/>
    <property type="molecule type" value="Genomic_DNA"/>
</dbReference>
<evidence type="ECO:0000313" key="3">
    <source>
        <dbReference type="EnsemblMetazoa" id="CapteP196324"/>
    </source>
</evidence>
<proteinExistence type="predicted"/>
<dbReference type="Proteomes" id="UP000014760">
    <property type="component" value="Unassembled WGS sequence"/>
</dbReference>
<evidence type="ECO:0000313" key="4">
    <source>
        <dbReference type="Proteomes" id="UP000014760"/>
    </source>
</evidence>
<reference evidence="3" key="3">
    <citation type="submission" date="2015-06" db="UniProtKB">
        <authorList>
            <consortium name="EnsemblMetazoa"/>
        </authorList>
    </citation>
    <scope>IDENTIFICATION</scope>
</reference>
<dbReference type="EnsemblMetazoa" id="CapteT196324">
    <property type="protein sequence ID" value="CapteP196324"/>
    <property type="gene ID" value="CapteG196324"/>
</dbReference>
<sequence length="326" mass="36065">MVGPCSGMDLRSSRGSISTGVQGNGVMSADDDMVMRQVLLDPMLTFIDCSLRTLSLADIIKACHSFYTLGEISKARDVLWKYGNETILPSFKRRRDSPNYTESQKTTEDVVKGMSMLDGAGKMPEFAVSPAALTRIPKASPQDASIPSLCAKGWVCLVGGSLLWMSWNGRSRAPPFNESTLDHFFVSDMIFPDISSYFSLHEGDNLSDHSLLVMRLKVGCQYHQFNTRSNRPSNAWHRASDNSIAEYKRVLALLLTEIPIPDAALRCPDPEYCSHREAIALYSVSINAACMAAAEACIPPAKKKKISGWAEHVAPFKEKSVIWHRI</sequence>
<reference evidence="2 4" key="2">
    <citation type="journal article" date="2013" name="Nature">
        <title>Insights into bilaterian evolution from three spiralian genomes.</title>
        <authorList>
            <person name="Simakov O."/>
            <person name="Marletaz F."/>
            <person name="Cho S.J."/>
            <person name="Edsinger-Gonzales E."/>
            <person name="Havlak P."/>
            <person name="Hellsten U."/>
            <person name="Kuo D.H."/>
            <person name="Larsson T."/>
            <person name="Lv J."/>
            <person name="Arendt D."/>
            <person name="Savage R."/>
            <person name="Osoegawa K."/>
            <person name="de Jong P."/>
            <person name="Grimwood J."/>
            <person name="Chapman J.A."/>
            <person name="Shapiro H."/>
            <person name="Aerts A."/>
            <person name="Otillar R.P."/>
            <person name="Terry A.Y."/>
            <person name="Boore J.L."/>
            <person name="Grigoriev I.V."/>
            <person name="Lindberg D.R."/>
            <person name="Seaver E.C."/>
            <person name="Weisblat D.A."/>
            <person name="Putnam N.H."/>
            <person name="Rokhsar D.S."/>
        </authorList>
    </citation>
    <scope>NUCLEOTIDE SEQUENCE</scope>
    <source>
        <strain evidence="2 4">I ESC-2004</strain>
    </source>
</reference>
<evidence type="ECO:0008006" key="5">
    <source>
        <dbReference type="Google" id="ProtNLM"/>
    </source>
</evidence>
<accession>R7T4F2</accession>
<name>R7T4F2_CAPTE</name>
<dbReference type="HOGENOM" id="CLU_853230_0_0_1"/>
<organism evidence="2">
    <name type="scientific">Capitella teleta</name>
    <name type="common">Polychaete worm</name>
    <dbReference type="NCBI Taxonomy" id="283909"/>
    <lineage>
        <taxon>Eukaryota</taxon>
        <taxon>Metazoa</taxon>
        <taxon>Spiralia</taxon>
        <taxon>Lophotrochozoa</taxon>
        <taxon>Annelida</taxon>
        <taxon>Polychaeta</taxon>
        <taxon>Sedentaria</taxon>
        <taxon>Scolecida</taxon>
        <taxon>Capitellidae</taxon>
        <taxon>Capitella</taxon>
    </lineage>
</organism>
<evidence type="ECO:0000256" key="1">
    <source>
        <dbReference type="SAM" id="MobiDB-lite"/>
    </source>
</evidence>
<feature type="region of interest" description="Disordered" evidence="1">
    <location>
        <begin position="1"/>
        <end position="22"/>
    </location>
</feature>